<proteinExistence type="predicted"/>
<reference evidence="4 5" key="1">
    <citation type="journal article" date="2016" name="Mol. Biol. Evol.">
        <title>Comparative Genomics of Early-Diverging Mushroom-Forming Fungi Provides Insights into the Origins of Lignocellulose Decay Capabilities.</title>
        <authorList>
            <person name="Nagy L.G."/>
            <person name="Riley R."/>
            <person name="Tritt A."/>
            <person name="Adam C."/>
            <person name="Daum C."/>
            <person name="Floudas D."/>
            <person name="Sun H."/>
            <person name="Yadav J.S."/>
            <person name="Pangilinan J."/>
            <person name="Larsson K.H."/>
            <person name="Matsuura K."/>
            <person name="Barry K."/>
            <person name="Labutti K."/>
            <person name="Kuo R."/>
            <person name="Ohm R.A."/>
            <person name="Bhattacharya S.S."/>
            <person name="Shirouzu T."/>
            <person name="Yoshinaga Y."/>
            <person name="Martin F.M."/>
            <person name="Grigoriev I.V."/>
            <person name="Hibbett D.S."/>
        </authorList>
    </citation>
    <scope>NUCLEOTIDE SEQUENCE [LARGE SCALE GENOMIC DNA]</scope>
    <source>
        <strain evidence="4 5">93-53</strain>
    </source>
</reference>
<feature type="domain" description="DUF6533" evidence="3">
    <location>
        <begin position="43"/>
        <end position="82"/>
    </location>
</feature>
<organism evidence="4 5">
    <name type="scientific">Laetiporus sulphureus 93-53</name>
    <dbReference type="NCBI Taxonomy" id="1314785"/>
    <lineage>
        <taxon>Eukaryota</taxon>
        <taxon>Fungi</taxon>
        <taxon>Dikarya</taxon>
        <taxon>Basidiomycota</taxon>
        <taxon>Agaricomycotina</taxon>
        <taxon>Agaricomycetes</taxon>
        <taxon>Polyporales</taxon>
        <taxon>Laetiporus</taxon>
    </lineage>
</organism>
<accession>A0A165B9G5</accession>
<feature type="transmembrane region" description="Helical" evidence="2">
    <location>
        <begin position="227"/>
        <end position="248"/>
    </location>
</feature>
<evidence type="ECO:0000313" key="5">
    <source>
        <dbReference type="Proteomes" id="UP000076871"/>
    </source>
</evidence>
<protein>
    <recommendedName>
        <fullName evidence="3">DUF6533 domain-containing protein</fullName>
    </recommendedName>
</protein>
<evidence type="ECO:0000313" key="4">
    <source>
        <dbReference type="EMBL" id="KZT00553.1"/>
    </source>
</evidence>
<keyword evidence="5" id="KW-1185">Reference proteome</keyword>
<feature type="transmembrane region" description="Helical" evidence="2">
    <location>
        <begin position="254"/>
        <end position="271"/>
    </location>
</feature>
<dbReference type="RefSeq" id="XP_040758293.1">
    <property type="nucleotide sequence ID" value="XM_040907392.1"/>
</dbReference>
<dbReference type="OrthoDB" id="2804471at2759"/>
<dbReference type="Proteomes" id="UP000076871">
    <property type="component" value="Unassembled WGS sequence"/>
</dbReference>
<keyword evidence="2" id="KW-0812">Transmembrane</keyword>
<dbReference type="Pfam" id="PF20151">
    <property type="entry name" value="DUF6533"/>
    <property type="match status" value="1"/>
</dbReference>
<sequence length="343" mass="37914">MSSDPSSSQQLIIGLRTIQIANNIQISTTVLSQLSISSFATSSALFFYDIIITFDQEIRVVWTRKITAASVIYILSRYLMFLYLILTFVENAFDCEVPFNRMFHLRIVTHQSSYIVIQFYNSVQCILYAIWAALTPLAFTALRTYAISLHAWHVAALVFLLGMVPAGVNSYYYSQMQLYNLPPPTGCILASTIPNDIMNKTYGLRKAANEVHVRASLASMLLRDGTIYFGFSSVLFLLSLADIILSVTDTFSDTTTFIAILTPMLLARFFLNLRQIDNSGHGTGTSSQGETYQASNLRFAASIFGNMGQSLGIGGEETDGDLDLELTTDGSSESNPDSLMTEA</sequence>
<evidence type="ECO:0000256" key="1">
    <source>
        <dbReference type="SAM" id="MobiDB-lite"/>
    </source>
</evidence>
<feature type="transmembrane region" description="Helical" evidence="2">
    <location>
        <begin position="71"/>
        <end position="93"/>
    </location>
</feature>
<dbReference type="GeneID" id="63824421"/>
<evidence type="ECO:0000259" key="3">
    <source>
        <dbReference type="Pfam" id="PF20151"/>
    </source>
</evidence>
<feature type="transmembrane region" description="Helical" evidence="2">
    <location>
        <begin position="151"/>
        <end position="172"/>
    </location>
</feature>
<keyword evidence="2" id="KW-1133">Transmembrane helix</keyword>
<dbReference type="InParanoid" id="A0A165B9G5"/>
<feature type="transmembrane region" description="Helical" evidence="2">
    <location>
        <begin position="114"/>
        <end position="139"/>
    </location>
</feature>
<keyword evidence="2" id="KW-0472">Membrane</keyword>
<dbReference type="EMBL" id="KV427683">
    <property type="protein sequence ID" value="KZT00553.1"/>
    <property type="molecule type" value="Genomic_DNA"/>
</dbReference>
<dbReference type="InterPro" id="IPR045340">
    <property type="entry name" value="DUF6533"/>
</dbReference>
<gene>
    <name evidence="4" type="ORF">LAESUDRAFT_718093</name>
</gene>
<dbReference type="AlphaFoldDB" id="A0A165B9G5"/>
<feature type="compositionally biased region" description="Polar residues" evidence="1">
    <location>
        <begin position="331"/>
        <end position="343"/>
    </location>
</feature>
<feature type="region of interest" description="Disordered" evidence="1">
    <location>
        <begin position="322"/>
        <end position="343"/>
    </location>
</feature>
<name>A0A165B9G5_9APHY</name>
<evidence type="ECO:0000256" key="2">
    <source>
        <dbReference type="SAM" id="Phobius"/>
    </source>
</evidence>